<dbReference type="Pfam" id="PF00106">
    <property type="entry name" value="adh_short"/>
    <property type="match status" value="1"/>
</dbReference>
<dbReference type="SUPFAM" id="SSF56176">
    <property type="entry name" value="FAD-binding/transporter-associated domain-like"/>
    <property type="match status" value="1"/>
</dbReference>
<dbReference type="Pfam" id="PF02913">
    <property type="entry name" value="FAD-oxidase_C"/>
    <property type="match status" value="1"/>
</dbReference>
<evidence type="ECO:0008006" key="10">
    <source>
        <dbReference type="Google" id="ProtNLM"/>
    </source>
</evidence>
<keyword evidence="4" id="KW-0521">NADP</keyword>
<dbReference type="InterPro" id="IPR016169">
    <property type="entry name" value="FAD-bd_PCMH_sub2"/>
</dbReference>
<dbReference type="InterPro" id="IPR046341">
    <property type="entry name" value="SET_dom_sf"/>
</dbReference>
<dbReference type="Proteomes" id="UP000249363">
    <property type="component" value="Unassembled WGS sequence"/>
</dbReference>
<dbReference type="Gene3D" id="3.40.50.720">
    <property type="entry name" value="NAD(P)-binding Rossmann-like Domain"/>
    <property type="match status" value="1"/>
</dbReference>
<dbReference type="InterPro" id="IPR016166">
    <property type="entry name" value="FAD-bd_PCMH"/>
</dbReference>
<dbReference type="SMART" id="SM00317">
    <property type="entry name" value="SET"/>
    <property type="match status" value="1"/>
</dbReference>
<dbReference type="Gene3D" id="2.170.270.10">
    <property type="entry name" value="SET domain"/>
    <property type="match status" value="1"/>
</dbReference>
<feature type="domain" description="FAD-binding PCMH-type" evidence="7">
    <location>
        <begin position="591"/>
        <end position="784"/>
    </location>
</feature>
<keyword evidence="5" id="KW-0560">Oxidoreductase</keyword>
<dbReference type="PANTHER" id="PTHR24320">
    <property type="entry name" value="RETINOL DEHYDROGENASE"/>
    <property type="match status" value="1"/>
</dbReference>
<dbReference type="Pfam" id="PF00856">
    <property type="entry name" value="SET"/>
    <property type="match status" value="1"/>
</dbReference>
<dbReference type="RefSeq" id="XP_040732122.1">
    <property type="nucleotide sequence ID" value="XM_040875894.1"/>
</dbReference>
<dbReference type="GeneID" id="63792834"/>
<dbReference type="PROSITE" id="PS50280">
    <property type="entry name" value="SET"/>
    <property type="match status" value="1"/>
</dbReference>
<feature type="domain" description="SET" evidence="6">
    <location>
        <begin position="252"/>
        <end position="390"/>
    </location>
</feature>
<comment type="similarity">
    <text evidence="1">Belongs to the short-chain dehydrogenases/reductases (SDR) family.</text>
</comment>
<proteinExistence type="inferred from homology"/>
<sequence>MAFDKSTLGSTVAEVFSSRIRGQTILITGVGLKGIGGRSRSKVQEVIEDIASKSAGVNCIALELDLSSQKSCREAAAAVLANPQIKRIDLVINNAGTMNPPTRQLSPDGIELQLATNHVGHFLFTNLIMPKILAAAKVNERGATRIVNLSSRGIVYSPIRFSDLNFEKSHGDLPQSEQPDYSAVALTGYSIDSKDKYTPAVAYGQSKTANVLYSLSLTRRLYQKHGILSFAVHPGAVLTELIRHTDPVKLKEILEKFRSAFKSLDEGTSTSLVAALDDRLTPASEDGHGIYIADCQIAEAPAYARDQKAAEQLWLISEKLVAGGDGRYTAEVDREFIDAAQSIGEPGRYCNHFREPNCKLERWTVGTQSRLAIVCTRDIQKMEEITFDYQTIPVGKPQRCFRGAQLCWGVSASASWVQKKRRRILILTISREKLEEFVLRDQLHRDLYASIRTTNKAGAAISAQPIYSCSFRAYGCPNTFWVKNQWKRHVSTIHMKLDLHRCDLRGCRSTTNACHEFSLSEIVMASESLKFKPLALPPNVTELDFNHFIGKIINLVRSDNVEVITSKDQIDDASYMDPPHTHDPHHVLEQDYFLASAVVAPRSVADVQAIVRLANEISCPLWPISIGRNSGYGGAAPRVSGSIVLNMGKNLNKILDVNVEGAYCLVEPAHNLRDKLWIDVPDLGGGSILGNTVERGVGYTPYGDHWMMHSGMEIVLPNGELMRTGMGALPDPSCLKSTGLKPEDQPWNKTAQLFNYGFGPYVDGLFSQSNLGIVTKMGMWLMPNPSGYQSYLVTLPKEEDLRQAVDIIRPLRLGMALQNVPTIRHVLLDAAVMGSKDKYTDKTTPLSDKELDAIAKQLNLGRWNFYGALYGPKPIRDVLWETIKAAFSTIPGAQFYFPEDTPENSVLRIRDKTMQGIPTYDELKWIDWLPNGAHLFFSPIAKVAGEDAMHQYAITKKRCLEVGLDFLGTFTVGMREMHHIVCIVFNKKDPEQKRKAHWLIKTLIDECAANGWGEYRTHLAVMDQIMGTYNWNNDAFLKFNELIKNAVDPNGIIAPGKSGVWPQQYSKATWNLLGNV</sequence>
<dbReference type="InterPro" id="IPR006094">
    <property type="entry name" value="Oxid_FAD_bind_N"/>
</dbReference>
<keyword evidence="3" id="KW-0274">FAD</keyword>
<dbReference type="InterPro" id="IPR036291">
    <property type="entry name" value="NAD(P)-bd_dom_sf"/>
</dbReference>
<dbReference type="InterPro" id="IPR004113">
    <property type="entry name" value="FAD-bd_oxidored_4_C"/>
</dbReference>
<dbReference type="SUPFAM" id="SSF55103">
    <property type="entry name" value="FAD-linked oxidases, C-terminal domain"/>
    <property type="match status" value="1"/>
</dbReference>
<dbReference type="Gene3D" id="3.30.465.10">
    <property type="match status" value="1"/>
</dbReference>
<dbReference type="InterPro" id="IPR001214">
    <property type="entry name" value="SET_dom"/>
</dbReference>
<dbReference type="SUPFAM" id="SSF51735">
    <property type="entry name" value="NAD(P)-binding Rossmann-fold domains"/>
    <property type="match status" value="1"/>
</dbReference>
<dbReference type="GO" id="GO:0071949">
    <property type="term" value="F:FAD binding"/>
    <property type="evidence" value="ECO:0007669"/>
    <property type="project" value="InterPro"/>
</dbReference>
<evidence type="ECO:0000256" key="2">
    <source>
        <dbReference type="ARBA" id="ARBA00022630"/>
    </source>
</evidence>
<protein>
    <recommendedName>
        <fullName evidence="10">SET domain-containing protein</fullName>
    </recommendedName>
</protein>
<evidence type="ECO:0000256" key="3">
    <source>
        <dbReference type="ARBA" id="ARBA00022827"/>
    </source>
</evidence>
<dbReference type="Pfam" id="PF01565">
    <property type="entry name" value="FAD_binding_4"/>
    <property type="match status" value="1"/>
</dbReference>
<organism evidence="8 9">
    <name type="scientific">Talaromyces amestolkiae</name>
    <dbReference type="NCBI Taxonomy" id="1196081"/>
    <lineage>
        <taxon>Eukaryota</taxon>
        <taxon>Fungi</taxon>
        <taxon>Dikarya</taxon>
        <taxon>Ascomycota</taxon>
        <taxon>Pezizomycotina</taxon>
        <taxon>Eurotiomycetes</taxon>
        <taxon>Eurotiomycetidae</taxon>
        <taxon>Eurotiales</taxon>
        <taxon>Trichocomaceae</taxon>
        <taxon>Talaromyces</taxon>
        <taxon>Talaromyces sect. Talaromyces</taxon>
    </lineage>
</organism>
<dbReference type="AlphaFoldDB" id="A0A364KVM0"/>
<dbReference type="InterPro" id="IPR016170">
    <property type="entry name" value="Cytok_DH_C_sf"/>
</dbReference>
<evidence type="ECO:0000256" key="1">
    <source>
        <dbReference type="ARBA" id="ARBA00006484"/>
    </source>
</evidence>
<dbReference type="InterPro" id="IPR016167">
    <property type="entry name" value="FAD-bd_PCMH_sub1"/>
</dbReference>
<dbReference type="InterPro" id="IPR002347">
    <property type="entry name" value="SDR_fam"/>
</dbReference>
<dbReference type="InterPro" id="IPR016164">
    <property type="entry name" value="FAD-linked_Oxase-like_C"/>
</dbReference>
<dbReference type="EMBL" id="MIKG01000005">
    <property type="protein sequence ID" value="RAO67606.1"/>
    <property type="molecule type" value="Genomic_DNA"/>
</dbReference>
<dbReference type="OrthoDB" id="5332616at2759"/>
<dbReference type="InterPro" id="IPR036318">
    <property type="entry name" value="FAD-bd_PCMH-like_sf"/>
</dbReference>
<dbReference type="Gene3D" id="3.30.43.10">
    <property type="entry name" value="Uridine Diphospho-n-acetylenolpyruvylglucosamine Reductase, domain 2"/>
    <property type="match status" value="1"/>
</dbReference>
<dbReference type="Gene3D" id="3.40.462.10">
    <property type="entry name" value="FAD-linked oxidases, C-terminal domain"/>
    <property type="match status" value="1"/>
</dbReference>
<dbReference type="PANTHER" id="PTHR24320:SF283">
    <property type="entry name" value="RETINOL DEHYDROGENASE 11"/>
    <property type="match status" value="1"/>
</dbReference>
<evidence type="ECO:0000256" key="4">
    <source>
        <dbReference type="ARBA" id="ARBA00022857"/>
    </source>
</evidence>
<evidence type="ECO:0000259" key="7">
    <source>
        <dbReference type="PROSITE" id="PS51387"/>
    </source>
</evidence>
<dbReference type="Gene3D" id="1.10.45.10">
    <property type="entry name" value="Vanillyl-alcohol Oxidase, Chain A, domain 4"/>
    <property type="match status" value="1"/>
</dbReference>
<evidence type="ECO:0000259" key="6">
    <source>
        <dbReference type="PROSITE" id="PS50280"/>
    </source>
</evidence>
<dbReference type="SUPFAM" id="SSF82199">
    <property type="entry name" value="SET domain"/>
    <property type="match status" value="1"/>
</dbReference>
<dbReference type="STRING" id="1196081.A0A364KVM0"/>
<dbReference type="InterPro" id="IPR016171">
    <property type="entry name" value="Vanillyl_alc_oxidase_C-sub2"/>
</dbReference>
<keyword evidence="2" id="KW-0285">Flavoprotein</keyword>
<evidence type="ECO:0000313" key="8">
    <source>
        <dbReference type="EMBL" id="RAO67606.1"/>
    </source>
</evidence>
<reference evidence="8 9" key="1">
    <citation type="journal article" date="2017" name="Biotechnol. Biofuels">
        <title>Differential beta-glucosidase expression as a function of carbon source availability in Talaromyces amestolkiae: a genomic and proteomic approach.</title>
        <authorList>
            <person name="de Eugenio L.I."/>
            <person name="Mendez-Liter J.A."/>
            <person name="Nieto-Dominguez M."/>
            <person name="Alonso L."/>
            <person name="Gil-Munoz J."/>
            <person name="Barriuso J."/>
            <person name="Prieto A."/>
            <person name="Martinez M.J."/>
        </authorList>
    </citation>
    <scope>NUCLEOTIDE SEQUENCE [LARGE SCALE GENOMIC DNA]</scope>
    <source>
        <strain evidence="8 9">CIB</strain>
    </source>
</reference>
<dbReference type="PROSITE" id="PS51387">
    <property type="entry name" value="FAD_PCMH"/>
    <property type="match status" value="1"/>
</dbReference>
<name>A0A364KVM0_TALAM</name>
<evidence type="ECO:0000256" key="5">
    <source>
        <dbReference type="ARBA" id="ARBA00023002"/>
    </source>
</evidence>
<gene>
    <name evidence="8" type="ORF">BHQ10_003618</name>
</gene>
<comment type="caution">
    <text evidence="8">The sequence shown here is derived from an EMBL/GenBank/DDBJ whole genome shotgun (WGS) entry which is preliminary data.</text>
</comment>
<dbReference type="GO" id="GO:0016491">
    <property type="term" value="F:oxidoreductase activity"/>
    <property type="evidence" value="ECO:0007669"/>
    <property type="project" value="UniProtKB-KW"/>
</dbReference>
<evidence type="ECO:0000313" key="9">
    <source>
        <dbReference type="Proteomes" id="UP000249363"/>
    </source>
</evidence>
<keyword evidence="9" id="KW-1185">Reference proteome</keyword>
<accession>A0A364KVM0</accession>